<dbReference type="PANTHER" id="PTHR10199">
    <property type="entry name" value="THROMBOSPONDIN"/>
    <property type="match status" value="1"/>
</dbReference>
<dbReference type="PROSITE" id="PS00018">
    <property type="entry name" value="EF_HAND_1"/>
    <property type="match status" value="2"/>
</dbReference>
<dbReference type="SUPFAM" id="SSF52129">
    <property type="entry name" value="Caspase-like"/>
    <property type="match status" value="1"/>
</dbReference>
<dbReference type="Gene3D" id="2.60.40.3800">
    <property type="match status" value="1"/>
</dbReference>
<dbReference type="InterPro" id="IPR018247">
    <property type="entry name" value="EF_Hand_1_Ca_BS"/>
</dbReference>
<dbReference type="Gene3D" id="4.10.1080.10">
    <property type="entry name" value="TSP type-3 repeat"/>
    <property type="match status" value="1"/>
</dbReference>
<evidence type="ECO:0000256" key="2">
    <source>
        <dbReference type="ARBA" id="ARBA00022837"/>
    </source>
</evidence>
<evidence type="ECO:0000313" key="7">
    <source>
        <dbReference type="Proteomes" id="UP001495147"/>
    </source>
</evidence>
<reference evidence="6 7" key="1">
    <citation type="submission" date="2024-05" db="EMBL/GenBank/DDBJ databases">
        <title>Roseateles sp. DJS-2-20 16S ribosomal RNA gene Genome sequencing and assembly.</title>
        <authorList>
            <person name="Woo H."/>
        </authorList>
    </citation>
    <scope>NUCLEOTIDE SEQUENCE [LARGE SCALE GENOMIC DNA]</scope>
    <source>
        <strain evidence="6 7">DJS-2-20</strain>
    </source>
</reference>
<dbReference type="Gene3D" id="3.40.50.1460">
    <property type="match status" value="1"/>
</dbReference>
<evidence type="ECO:0000256" key="1">
    <source>
        <dbReference type="ARBA" id="ARBA00022729"/>
    </source>
</evidence>
<feature type="region of interest" description="Disordered" evidence="3">
    <location>
        <begin position="757"/>
        <end position="797"/>
    </location>
</feature>
<dbReference type="InterPro" id="IPR029031">
    <property type="entry name" value="Gingipain_N_sf"/>
</dbReference>
<dbReference type="InterPro" id="IPR038490">
    <property type="entry name" value="Gingipain_propep_sf"/>
</dbReference>
<dbReference type="EMBL" id="JBDPZD010000001">
    <property type="protein sequence ID" value="MEO3690359.1"/>
    <property type="molecule type" value="Genomic_DNA"/>
</dbReference>
<gene>
    <name evidence="6" type="ORF">ABDJ85_02705</name>
</gene>
<evidence type="ECO:0000259" key="5">
    <source>
        <dbReference type="PROSITE" id="PS51766"/>
    </source>
</evidence>
<dbReference type="InterPro" id="IPR029030">
    <property type="entry name" value="Caspase-like_dom_sf"/>
</dbReference>
<dbReference type="RefSeq" id="WP_347703191.1">
    <property type="nucleotide sequence ID" value="NZ_JBDPZD010000001.1"/>
</dbReference>
<evidence type="ECO:0000256" key="3">
    <source>
        <dbReference type="SAM" id="MobiDB-lite"/>
    </source>
</evidence>
<dbReference type="Pfam" id="PF02412">
    <property type="entry name" value="TSP_3"/>
    <property type="match status" value="1"/>
</dbReference>
<sequence length="863" mass="91592">MHPRVLPTAAAAMLCCALTAQAAVSTQLVSEGPRVTQVRIQVGAPKLATVKTPGGEFERFARGDAEAGSMRGGVEQRGQPELPITGFPLALPLDLVVATHGPSITVKPEGPLRRLRTRLYPVQPSETANSEDRKLPAFEYDPALYLKGPASPGESLPRSSLFKGDANIDSFNFMPYGYDPATGELTWYDSYLVQVDHAAGPCFQIDHLAASPARAAFDGIDEALQKAPNPVLKYALNQAQLKLSCVDPNLGQALSGARLVIVTHPDFLTVANALKTHKESLGISTQVISTSVISGGPAVASAEQIRNWVAAFYNTRVVKPKWLLLLGDSEKIPTHYDQTNSYNSAKNASDIWYGQFLPGATATTVPTIGIGRFPVDTLAQAAAMAHKVMGYENFPPANPGGQNFYSRLTFASFFESSGTKDERWFVEVTEKIRNHAVGKGYAVQRIYTTLPSANPQTYRSGAAVPADLRKPGFSWTGNGTDIVTAVNAGTALLYHRDHGSWYGFGDPGFGDTQVNSISVTDNRYPVVFSINCASGIFDNETVDLPANKVGSGYGPSPSATYWAENFVRKADGALAVIGDSRNSSTRDNGHLAIGLFDALFPGLAPSFGGSTPVRRLGDLLNHGRAYIAAVAAGSTPNLHPSDNGAPVGVEGLRQQLNLYSLLGDPTVQLRTHAPWTFGTVNLSVLRGRAFINVPKQPCLLCPPDLPEPEIVTVVALDPKTGRQIGRALLNADGNGSIDLGGFTGNFIVRVASGEGASSQRALEETDTDGDGIPDSRDNCINVKNPDQRDSDGDGYGDACDADVNNDGIVNSLDLAAVKAAFGSRGASRADLNGDGSVNALDLAVVRRLFATRPGPSAWHPAGL</sequence>
<accession>A0ABV0FWR2</accession>
<dbReference type="InterPro" id="IPR003367">
    <property type="entry name" value="Thrombospondin_3-like_rpt"/>
</dbReference>
<keyword evidence="2" id="KW-0106">Calcium</keyword>
<dbReference type="PROSITE" id="PS00448">
    <property type="entry name" value="CLOS_CELLULOSOME_RPT"/>
    <property type="match status" value="1"/>
</dbReference>
<protein>
    <submittedName>
        <fullName evidence="6">C25 family cysteine peptidase</fullName>
    </submittedName>
</protein>
<dbReference type="InterPro" id="IPR002105">
    <property type="entry name" value="Dockerin_1_rpt"/>
</dbReference>
<keyword evidence="1 4" id="KW-0732">Signal</keyword>
<dbReference type="Proteomes" id="UP001495147">
    <property type="component" value="Unassembled WGS sequence"/>
</dbReference>
<dbReference type="InterPro" id="IPR016134">
    <property type="entry name" value="Dockerin_dom"/>
</dbReference>
<dbReference type="InterPro" id="IPR028974">
    <property type="entry name" value="TSP_type-3_rpt"/>
</dbReference>
<feature type="signal peptide" evidence="4">
    <location>
        <begin position="1"/>
        <end position="22"/>
    </location>
</feature>
<name>A0ABV0FWR2_9BURK</name>
<dbReference type="PROSITE" id="PS51766">
    <property type="entry name" value="DOCKERIN"/>
    <property type="match status" value="1"/>
</dbReference>
<dbReference type="SUPFAM" id="SSF103647">
    <property type="entry name" value="TSP type-3 repeat"/>
    <property type="match status" value="1"/>
</dbReference>
<feature type="domain" description="Dockerin" evidence="5">
    <location>
        <begin position="796"/>
        <end position="856"/>
    </location>
</feature>
<organism evidence="6 7">
    <name type="scientific">Roseateles paludis</name>
    <dbReference type="NCBI Taxonomy" id="3145238"/>
    <lineage>
        <taxon>Bacteria</taxon>
        <taxon>Pseudomonadati</taxon>
        <taxon>Pseudomonadota</taxon>
        <taxon>Betaproteobacteria</taxon>
        <taxon>Burkholderiales</taxon>
        <taxon>Sphaerotilaceae</taxon>
        <taxon>Roseateles</taxon>
    </lineage>
</organism>
<dbReference type="Pfam" id="PF00404">
    <property type="entry name" value="Dockerin_1"/>
    <property type="match status" value="1"/>
</dbReference>
<dbReference type="InterPro" id="IPR001769">
    <property type="entry name" value="Gingipain"/>
</dbReference>
<evidence type="ECO:0000313" key="6">
    <source>
        <dbReference type="EMBL" id="MEO3690359.1"/>
    </source>
</evidence>
<proteinExistence type="predicted"/>
<dbReference type="CDD" id="cd14256">
    <property type="entry name" value="Dockerin_I"/>
    <property type="match status" value="1"/>
</dbReference>
<keyword evidence="7" id="KW-1185">Reference proteome</keyword>
<dbReference type="Pfam" id="PF01364">
    <property type="entry name" value="Peptidase_C25"/>
    <property type="match status" value="1"/>
</dbReference>
<feature type="chain" id="PRO_5046474405" evidence="4">
    <location>
        <begin position="23"/>
        <end position="863"/>
    </location>
</feature>
<evidence type="ECO:0000256" key="4">
    <source>
        <dbReference type="SAM" id="SignalP"/>
    </source>
</evidence>
<comment type="caution">
    <text evidence="6">The sequence shown here is derived from an EMBL/GenBank/DDBJ whole genome shotgun (WGS) entry which is preliminary data.</text>
</comment>
<dbReference type="Gene3D" id="3.40.50.10390">
    <property type="entry name" value="Gingipain r, domain 1"/>
    <property type="match status" value="1"/>
</dbReference>